<dbReference type="Gene3D" id="1.10.10.10">
    <property type="entry name" value="Winged helix-like DNA-binding domain superfamily/Winged helix DNA-binding domain"/>
    <property type="match status" value="1"/>
</dbReference>
<dbReference type="InterPro" id="IPR002577">
    <property type="entry name" value="HTH_HxlR"/>
</dbReference>
<sequence length="138" mass="15475">MGPKSNLPQPDIVGRALERIGKKPLLDETCIVHRAFALLADKWTLLVLLALMHGRKRYSALQRQIGGVSPKMLTQTLRALEEHGLVEREVFPEVPPRVEYALTDFGRTLSEPLASLCEWAVEHEGRLRAVLASERSRG</sequence>
<name>A0ABZ2LVD3_9BACT</name>
<keyword evidence="2" id="KW-0238">DNA-binding</keyword>
<evidence type="ECO:0000256" key="1">
    <source>
        <dbReference type="ARBA" id="ARBA00023015"/>
    </source>
</evidence>
<dbReference type="PANTHER" id="PTHR33204:SF39">
    <property type="entry name" value="TRANSCRIPTIONAL REGULATORY PROTEIN"/>
    <property type="match status" value="1"/>
</dbReference>
<dbReference type="CDD" id="cd00090">
    <property type="entry name" value="HTH_ARSR"/>
    <property type="match status" value="1"/>
</dbReference>
<proteinExistence type="predicted"/>
<gene>
    <name evidence="5" type="ORF">LZC94_44600</name>
</gene>
<dbReference type="PROSITE" id="PS51118">
    <property type="entry name" value="HTH_HXLR"/>
    <property type="match status" value="1"/>
</dbReference>
<evidence type="ECO:0000256" key="3">
    <source>
        <dbReference type="ARBA" id="ARBA00023163"/>
    </source>
</evidence>
<keyword evidence="3" id="KW-0804">Transcription</keyword>
<dbReference type="InterPro" id="IPR011991">
    <property type="entry name" value="ArsR-like_HTH"/>
</dbReference>
<evidence type="ECO:0000313" key="5">
    <source>
        <dbReference type="EMBL" id="WXB14888.1"/>
    </source>
</evidence>
<dbReference type="Pfam" id="PF01638">
    <property type="entry name" value="HxlR"/>
    <property type="match status" value="1"/>
</dbReference>
<reference evidence="5 6" key="1">
    <citation type="submission" date="2021-12" db="EMBL/GenBank/DDBJ databases">
        <title>Discovery of the Pendulisporaceae a myxobacterial family with distinct sporulation behavior and unique specialized metabolism.</title>
        <authorList>
            <person name="Garcia R."/>
            <person name="Popoff A."/>
            <person name="Bader C.D."/>
            <person name="Loehr J."/>
            <person name="Walesch S."/>
            <person name="Walt C."/>
            <person name="Boldt J."/>
            <person name="Bunk B."/>
            <person name="Haeckl F.J.F.P.J."/>
            <person name="Gunesch A.P."/>
            <person name="Birkelbach J."/>
            <person name="Nuebel U."/>
            <person name="Pietschmann T."/>
            <person name="Bach T."/>
            <person name="Mueller R."/>
        </authorList>
    </citation>
    <scope>NUCLEOTIDE SEQUENCE [LARGE SCALE GENOMIC DNA]</scope>
    <source>
        <strain evidence="5 6">MSr11954</strain>
    </source>
</reference>
<dbReference type="PANTHER" id="PTHR33204">
    <property type="entry name" value="TRANSCRIPTIONAL REGULATOR, MARR FAMILY"/>
    <property type="match status" value="1"/>
</dbReference>
<dbReference type="RefSeq" id="WP_394824512.1">
    <property type="nucleotide sequence ID" value="NZ_CP089984.1"/>
</dbReference>
<dbReference type="InterPro" id="IPR036388">
    <property type="entry name" value="WH-like_DNA-bd_sf"/>
</dbReference>
<keyword evidence="6" id="KW-1185">Reference proteome</keyword>
<evidence type="ECO:0000259" key="4">
    <source>
        <dbReference type="PROSITE" id="PS51118"/>
    </source>
</evidence>
<dbReference type="SUPFAM" id="SSF46785">
    <property type="entry name" value="Winged helix' DNA-binding domain"/>
    <property type="match status" value="1"/>
</dbReference>
<organism evidence="5 6">
    <name type="scientific">Pendulispora albinea</name>
    <dbReference type="NCBI Taxonomy" id="2741071"/>
    <lineage>
        <taxon>Bacteria</taxon>
        <taxon>Pseudomonadati</taxon>
        <taxon>Myxococcota</taxon>
        <taxon>Myxococcia</taxon>
        <taxon>Myxococcales</taxon>
        <taxon>Sorangiineae</taxon>
        <taxon>Pendulisporaceae</taxon>
        <taxon>Pendulispora</taxon>
    </lineage>
</organism>
<feature type="domain" description="HTH hxlR-type" evidence="4">
    <location>
        <begin position="30"/>
        <end position="128"/>
    </location>
</feature>
<dbReference type="InterPro" id="IPR036390">
    <property type="entry name" value="WH_DNA-bd_sf"/>
</dbReference>
<dbReference type="EMBL" id="CP089984">
    <property type="protein sequence ID" value="WXB14888.1"/>
    <property type="molecule type" value="Genomic_DNA"/>
</dbReference>
<protein>
    <submittedName>
        <fullName evidence="5">Helix-turn-helix transcriptional regulator</fullName>
    </submittedName>
</protein>
<accession>A0ABZ2LVD3</accession>
<evidence type="ECO:0000256" key="2">
    <source>
        <dbReference type="ARBA" id="ARBA00023125"/>
    </source>
</evidence>
<evidence type="ECO:0000313" key="6">
    <source>
        <dbReference type="Proteomes" id="UP001370348"/>
    </source>
</evidence>
<dbReference type="Proteomes" id="UP001370348">
    <property type="component" value="Chromosome"/>
</dbReference>
<keyword evidence="1" id="KW-0805">Transcription regulation</keyword>